<feature type="transmembrane region" description="Helical" evidence="1">
    <location>
        <begin position="20"/>
        <end position="50"/>
    </location>
</feature>
<evidence type="ECO:0000313" key="3">
    <source>
        <dbReference type="Proteomes" id="UP000238634"/>
    </source>
</evidence>
<accession>A0A2T1DA34</accession>
<sequence length="147" mass="15479">MTRTPQSNSSTNIDAANPALLITGCVIVGLMMLAFSPATPIFLALLALAPAMLASEKGGKPLNWYCYGFMLWIVAIIHAAIIPGNPENAPAMKRQFWQGVRIGAIVVAVLSIVIFPTIEEGSPARAFLGISAIVGSVMGGVAWTQKI</sequence>
<gene>
    <name evidence="2" type="ORF">C7B65_19040</name>
</gene>
<reference evidence="2 3" key="1">
    <citation type="submission" date="2018-02" db="EMBL/GenBank/DDBJ databases">
        <authorList>
            <person name="Cohen D.B."/>
            <person name="Kent A.D."/>
        </authorList>
    </citation>
    <scope>NUCLEOTIDE SEQUENCE [LARGE SCALE GENOMIC DNA]</scope>
    <source>
        <strain evidence="2 3">ULC007</strain>
    </source>
</reference>
<evidence type="ECO:0000313" key="2">
    <source>
        <dbReference type="EMBL" id="PSB17372.1"/>
    </source>
</evidence>
<dbReference type="RefSeq" id="WP_073074305.1">
    <property type="nucleotide sequence ID" value="NZ_MPPI01000033.1"/>
</dbReference>
<dbReference type="Proteomes" id="UP000238634">
    <property type="component" value="Unassembled WGS sequence"/>
</dbReference>
<keyword evidence="3" id="KW-1185">Reference proteome</keyword>
<keyword evidence="1" id="KW-1133">Transmembrane helix</keyword>
<keyword evidence="1" id="KW-0812">Transmembrane</keyword>
<name>A0A2T1DA34_9CYAN</name>
<dbReference type="STRING" id="1920490.GCA_001895925_01885"/>
<proteinExistence type="predicted"/>
<reference evidence="2 3" key="2">
    <citation type="submission" date="2018-03" db="EMBL/GenBank/DDBJ databases">
        <title>The ancient ancestry and fast evolution of plastids.</title>
        <authorList>
            <person name="Moore K.R."/>
            <person name="Magnabosco C."/>
            <person name="Momper L."/>
            <person name="Gold D.A."/>
            <person name="Bosak T."/>
            <person name="Fournier G.P."/>
        </authorList>
    </citation>
    <scope>NUCLEOTIDE SEQUENCE [LARGE SCALE GENOMIC DNA]</scope>
    <source>
        <strain evidence="2 3">ULC007</strain>
    </source>
</reference>
<dbReference type="EMBL" id="PVWG01000029">
    <property type="protein sequence ID" value="PSB17372.1"/>
    <property type="molecule type" value="Genomic_DNA"/>
</dbReference>
<keyword evidence="1" id="KW-0472">Membrane</keyword>
<protein>
    <submittedName>
        <fullName evidence="2">Uncharacterized protein</fullName>
    </submittedName>
</protein>
<dbReference type="PROSITE" id="PS51257">
    <property type="entry name" value="PROKAR_LIPOPROTEIN"/>
    <property type="match status" value="1"/>
</dbReference>
<feature type="transmembrane region" description="Helical" evidence="1">
    <location>
        <begin position="124"/>
        <end position="143"/>
    </location>
</feature>
<dbReference type="AlphaFoldDB" id="A0A2T1DA34"/>
<evidence type="ECO:0000256" key="1">
    <source>
        <dbReference type="SAM" id="Phobius"/>
    </source>
</evidence>
<feature type="transmembrane region" description="Helical" evidence="1">
    <location>
        <begin position="62"/>
        <end position="84"/>
    </location>
</feature>
<feature type="transmembrane region" description="Helical" evidence="1">
    <location>
        <begin position="96"/>
        <end position="118"/>
    </location>
</feature>
<organism evidence="2 3">
    <name type="scientific">Phormidesmis priestleyi ULC007</name>
    <dbReference type="NCBI Taxonomy" id="1920490"/>
    <lineage>
        <taxon>Bacteria</taxon>
        <taxon>Bacillati</taxon>
        <taxon>Cyanobacteriota</taxon>
        <taxon>Cyanophyceae</taxon>
        <taxon>Leptolyngbyales</taxon>
        <taxon>Leptolyngbyaceae</taxon>
        <taxon>Phormidesmis</taxon>
    </lineage>
</organism>
<comment type="caution">
    <text evidence="2">The sequence shown here is derived from an EMBL/GenBank/DDBJ whole genome shotgun (WGS) entry which is preliminary data.</text>
</comment>